<keyword evidence="3" id="KW-1185">Reference proteome</keyword>
<proteinExistence type="predicted"/>
<dbReference type="PANTHER" id="PTHR43451:SF1">
    <property type="entry name" value="ACETYLTRANSFERASE"/>
    <property type="match status" value="1"/>
</dbReference>
<gene>
    <name evidence="2" type="ORF">FLL45_18360</name>
</gene>
<dbReference type="CDD" id="cd04301">
    <property type="entry name" value="NAT_SF"/>
    <property type="match status" value="1"/>
</dbReference>
<dbReference type="Pfam" id="PF13673">
    <property type="entry name" value="Acetyltransf_10"/>
    <property type="match status" value="1"/>
</dbReference>
<dbReference type="SUPFAM" id="SSF55729">
    <property type="entry name" value="Acyl-CoA N-acyltransferases (Nat)"/>
    <property type="match status" value="1"/>
</dbReference>
<name>A0A545T4P1_9GAMM</name>
<evidence type="ECO:0000313" key="3">
    <source>
        <dbReference type="Proteomes" id="UP000317839"/>
    </source>
</evidence>
<protein>
    <submittedName>
        <fullName evidence="2">GNAT family N-acetyltransferase</fullName>
    </submittedName>
</protein>
<accession>A0A545T4P1</accession>
<dbReference type="InterPro" id="IPR052564">
    <property type="entry name" value="N-acetyltrans/Recomb-assoc"/>
</dbReference>
<comment type="caution">
    <text evidence="2">The sequence shown here is derived from an EMBL/GenBank/DDBJ whole genome shotgun (WGS) entry which is preliminary data.</text>
</comment>
<feature type="domain" description="N-acetyltransferase" evidence="1">
    <location>
        <begin position="3"/>
        <end position="150"/>
    </location>
</feature>
<dbReference type="EMBL" id="VIKR01000005">
    <property type="protein sequence ID" value="TQV72183.1"/>
    <property type="molecule type" value="Genomic_DNA"/>
</dbReference>
<dbReference type="RefSeq" id="WP_142943513.1">
    <property type="nucleotide sequence ID" value="NZ_VIKR01000005.1"/>
</dbReference>
<dbReference type="OrthoDB" id="9789605at2"/>
<evidence type="ECO:0000259" key="1">
    <source>
        <dbReference type="PROSITE" id="PS51186"/>
    </source>
</evidence>
<dbReference type="PANTHER" id="PTHR43451">
    <property type="entry name" value="ACETYLTRANSFERASE (GNAT) FAMILY PROTEIN"/>
    <property type="match status" value="1"/>
</dbReference>
<dbReference type="InterPro" id="IPR016181">
    <property type="entry name" value="Acyl_CoA_acyltransferase"/>
</dbReference>
<organism evidence="2 3">
    <name type="scientific">Aliikangiella marina</name>
    <dbReference type="NCBI Taxonomy" id="1712262"/>
    <lineage>
        <taxon>Bacteria</taxon>
        <taxon>Pseudomonadati</taxon>
        <taxon>Pseudomonadota</taxon>
        <taxon>Gammaproteobacteria</taxon>
        <taxon>Oceanospirillales</taxon>
        <taxon>Pleioneaceae</taxon>
        <taxon>Aliikangiella</taxon>
    </lineage>
</organism>
<keyword evidence="2" id="KW-0808">Transferase</keyword>
<evidence type="ECO:0000313" key="2">
    <source>
        <dbReference type="EMBL" id="TQV72183.1"/>
    </source>
</evidence>
<dbReference type="Proteomes" id="UP000317839">
    <property type="component" value="Unassembled WGS sequence"/>
</dbReference>
<reference evidence="2 3" key="1">
    <citation type="submission" date="2019-06" db="EMBL/GenBank/DDBJ databases">
        <title>Draft genome of Aliikangiella marina GYP-15.</title>
        <authorList>
            <person name="Wang G."/>
        </authorList>
    </citation>
    <scope>NUCLEOTIDE SEQUENCE [LARGE SCALE GENOMIC DNA]</scope>
    <source>
        <strain evidence="2 3">GYP-15</strain>
    </source>
</reference>
<sequence>MDYLIRQATTDDAGAIAEFIHPIVKQFISHEFAQPSEQLMLGSLTASAIAGNIDSNYRYRISINQNNDIVGVLGVRLPSHLFHLFVEPSLHGRGIGRALWQDYLQQTTERQFTLNSSKIAVGFYEKLGFEKQGSAIEKNGILSYPMRLEL</sequence>
<dbReference type="AlphaFoldDB" id="A0A545T4P1"/>
<dbReference type="InterPro" id="IPR000182">
    <property type="entry name" value="GNAT_dom"/>
</dbReference>
<dbReference type="Gene3D" id="3.40.630.30">
    <property type="match status" value="1"/>
</dbReference>
<dbReference type="GO" id="GO:0016747">
    <property type="term" value="F:acyltransferase activity, transferring groups other than amino-acyl groups"/>
    <property type="evidence" value="ECO:0007669"/>
    <property type="project" value="InterPro"/>
</dbReference>
<dbReference type="PROSITE" id="PS51186">
    <property type="entry name" value="GNAT"/>
    <property type="match status" value="1"/>
</dbReference>